<keyword evidence="1" id="KW-0472">Membrane</keyword>
<keyword evidence="7" id="KW-1185">Reference proteome</keyword>
<evidence type="ECO:0000313" key="7">
    <source>
        <dbReference type="Proteomes" id="UP000216451"/>
    </source>
</evidence>
<dbReference type="InterPro" id="IPR038174">
    <property type="entry name" value="Strep_pil_link_sf"/>
</dbReference>
<evidence type="ECO:0000256" key="2">
    <source>
        <dbReference type="SAM" id="SignalP"/>
    </source>
</evidence>
<keyword evidence="1" id="KW-1133">Transmembrane helix</keyword>
<comment type="caution">
    <text evidence="6">The sequence shown here is derived from an EMBL/GenBank/DDBJ whole genome shotgun (WGS) entry which is preliminary data.</text>
</comment>
<reference evidence="6 7" key="1">
    <citation type="journal article" date="2017" name="BMC Genomics">
        <title>Comparative genomic and phylogenomic analyses of the Bifidobacteriaceae family.</title>
        <authorList>
            <person name="Lugli G.A."/>
            <person name="Milani C."/>
            <person name="Turroni F."/>
            <person name="Duranti S."/>
            <person name="Mancabelli L."/>
            <person name="Mangifesta M."/>
            <person name="Ferrario C."/>
            <person name="Modesto M."/>
            <person name="Mattarelli P."/>
            <person name="Jiri K."/>
            <person name="van Sinderen D."/>
            <person name="Ventura M."/>
        </authorList>
    </citation>
    <scope>NUCLEOTIDE SEQUENCE [LARGE SCALE GENOMIC DNA]</scope>
    <source>
        <strain evidence="6 7">LMG 28769</strain>
    </source>
</reference>
<feature type="domain" description="Streptococcal pilin isopeptide linkage" evidence="3">
    <location>
        <begin position="401"/>
        <end position="504"/>
    </location>
</feature>
<dbReference type="Pfam" id="PF19407">
    <property type="entry name" value="DUF5979"/>
    <property type="match status" value="1"/>
</dbReference>
<dbReference type="InterPro" id="IPR046022">
    <property type="entry name" value="DUF5979"/>
</dbReference>
<evidence type="ECO:0000259" key="5">
    <source>
        <dbReference type="Pfam" id="PF20597"/>
    </source>
</evidence>
<dbReference type="RefSeq" id="WP_094694824.1">
    <property type="nucleotide sequence ID" value="NZ_JBDNSG010000017.1"/>
</dbReference>
<evidence type="ECO:0000259" key="3">
    <source>
        <dbReference type="Pfam" id="PF12892"/>
    </source>
</evidence>
<keyword evidence="1" id="KW-0812">Transmembrane</keyword>
<dbReference type="AlphaFoldDB" id="A0A261G2A0"/>
<dbReference type="Proteomes" id="UP000216451">
    <property type="component" value="Unassembled WGS sequence"/>
</dbReference>
<sequence length="652" mass="68098">MSTCVNRRYARILLSLFLCASAVMLGIPRIAHAATLTSSAQTCVANPMAASTPNGSSTGFTIFTFGDVDLENSEMEGSIAVGGTATFQSGTYDYPIMPGSTPSSTYAAPVIDGQPTRALFNNYNLASTRTPYVKSQGWTGASGASGYGKLVNSVSGLFAQYNNTGTQYGKNGQGYIKSDVNTWNGDASGVKENFTTASGESFTSMFPADKGTALLNQTGIWNMPTLSGNANEMAITLNTSGPNQITLNAIKSKFGTSVLPTKISIPGYSQKSPLIIKVQQSDIVDGTVSLPSYMYDANNAQYGSGSRYLLFDLSDISGSVSIKAAQSGNPLRGSIYAPNASVTLPSSNMAFEGQLIAKNFTNLNQGYEIHTNLFDGVLPTACPSTTANISLDTTVDGAVPTSSGQFVFDITRVSAPDGAADFAQQSVTNTKGSIDFGNVETYTTAGTYVYKVSEESPGSDYNPNSQVFYVTVVVSGSSTLSAVTQWYTDENMTQTVTSPTFANTTVPKVGGFDLTKKLIDSNGLLPSTVSPNYTITYSYNGSIQGTLTVKAGQTVAGPSTIPAGTVISFSEAMPANVTGAAWKLDSIPSITIAAGQTSHVTVTNELVPALVVLPNTGGAGIASWWPLFIISGFAALLAVGMLIQAQRSRPGT</sequence>
<accession>A0A261G2A0</accession>
<dbReference type="Pfam" id="PF20597">
    <property type="entry name" value="pAdhesive_15"/>
    <property type="match status" value="1"/>
</dbReference>
<feature type="transmembrane region" description="Helical" evidence="1">
    <location>
        <begin position="624"/>
        <end position="643"/>
    </location>
</feature>
<feature type="chain" id="PRO_5013283347" evidence="2">
    <location>
        <begin position="34"/>
        <end position="652"/>
    </location>
</feature>
<dbReference type="NCBIfam" id="TIGR04215">
    <property type="entry name" value="choice_anch_A"/>
    <property type="match status" value="1"/>
</dbReference>
<feature type="domain" description="DUF5979" evidence="4">
    <location>
        <begin position="512"/>
        <end position="605"/>
    </location>
</feature>
<proteinExistence type="predicted"/>
<dbReference type="InterPro" id="IPR026588">
    <property type="entry name" value="Choice_anch_A"/>
</dbReference>
<evidence type="ECO:0000256" key="1">
    <source>
        <dbReference type="SAM" id="Phobius"/>
    </source>
</evidence>
<evidence type="ECO:0000259" key="4">
    <source>
        <dbReference type="Pfam" id="PF19407"/>
    </source>
</evidence>
<protein>
    <submittedName>
        <fullName evidence="6">Choice-of-anchor A domain-containing protein</fullName>
    </submittedName>
</protein>
<dbReference type="InterPro" id="IPR022464">
    <property type="entry name" value="Strep_pil_isopept_link"/>
</dbReference>
<name>A0A261G2A0_9BIFI</name>
<evidence type="ECO:0000313" key="6">
    <source>
        <dbReference type="EMBL" id="OZG65574.1"/>
    </source>
</evidence>
<dbReference type="Pfam" id="PF12892">
    <property type="entry name" value="FctA"/>
    <property type="match status" value="1"/>
</dbReference>
<organism evidence="6 7">
    <name type="scientific">Bifidobacterium aquikefiri</name>
    <dbReference type="NCBI Taxonomy" id="1653207"/>
    <lineage>
        <taxon>Bacteria</taxon>
        <taxon>Bacillati</taxon>
        <taxon>Actinomycetota</taxon>
        <taxon>Actinomycetes</taxon>
        <taxon>Bifidobacteriales</taxon>
        <taxon>Bifidobacteriaceae</taxon>
        <taxon>Bifidobacterium</taxon>
    </lineage>
</organism>
<dbReference type="Gene3D" id="2.60.40.3050">
    <property type="match status" value="1"/>
</dbReference>
<feature type="domain" description="Choice-of-anchor A" evidence="5">
    <location>
        <begin position="54"/>
        <end position="370"/>
    </location>
</feature>
<dbReference type="EMBL" id="MWXA01000008">
    <property type="protein sequence ID" value="OZG65574.1"/>
    <property type="molecule type" value="Genomic_DNA"/>
</dbReference>
<gene>
    <name evidence="6" type="ORF">BAQU_1757</name>
</gene>
<feature type="signal peptide" evidence="2">
    <location>
        <begin position="1"/>
        <end position="33"/>
    </location>
</feature>
<keyword evidence="2" id="KW-0732">Signal</keyword>